<dbReference type="Proteomes" id="UP000756710">
    <property type="component" value="Unassembled WGS sequence"/>
</dbReference>
<evidence type="ECO:0000256" key="4">
    <source>
        <dbReference type="ARBA" id="ARBA00022989"/>
    </source>
</evidence>
<sequence>MNDIVAAEHERAVDSSRPTAPKRMRLHAGLSTLADRLGVAIALIVLVVLFALVAPYFLTVVNLLDVARQISVTAILGAGLTFVIMTAGIDLSVGSAVGVTAFAAVSLTLDGAPAPLALAVALLAGFAVGLINGVLVAKLGLAAFIVTLAALTYLRGVTYVGTGGTTMFSTHLSYSVLGQGSVLGIPVPIVVMAAVFAIGWYVLERTVFGRWVHAVGGNAEAARLAGIPVRRVLVTVYVISGLCAGIGGILSSAKLQSAVPDLGTGYELSAIAAVVLGGTSLMGGRGSLIGTLVGAAIIGVLVNGLTLLDVSSFYQQIIQGVVIVMAVGLDRLRTRNAVTEGA</sequence>
<evidence type="ECO:0000313" key="8">
    <source>
        <dbReference type="EMBL" id="MBP2062698.1"/>
    </source>
</evidence>
<feature type="transmembrane region" description="Helical" evidence="6">
    <location>
        <begin position="182"/>
        <end position="203"/>
    </location>
</feature>
<reference evidence="7" key="1">
    <citation type="submission" date="2014-05" db="EMBL/GenBank/DDBJ databases">
        <authorList>
            <person name="Horn Fabian"/>
        </authorList>
    </citation>
    <scope>NUCLEOTIDE SEQUENCE</scope>
</reference>
<evidence type="ECO:0000256" key="5">
    <source>
        <dbReference type="ARBA" id="ARBA00023136"/>
    </source>
</evidence>
<evidence type="ECO:0000313" key="9">
    <source>
        <dbReference type="Proteomes" id="UP000756710"/>
    </source>
</evidence>
<dbReference type="EMBL" id="LK022848">
    <property type="protein sequence ID" value="CDR04548.1"/>
    <property type="molecule type" value="Genomic_DNA"/>
</dbReference>
<keyword evidence="9" id="KW-1185">Reference proteome</keyword>
<feature type="transmembrane region" description="Helical" evidence="6">
    <location>
        <begin position="313"/>
        <end position="329"/>
    </location>
</feature>
<keyword evidence="5 6" id="KW-0472">Membrane</keyword>
<reference evidence="8 9" key="2">
    <citation type="submission" date="2021-03" db="EMBL/GenBank/DDBJ databases">
        <title>Genomic Encyclopedia of Type Strains, Phase IV (KMG-IV): sequencing the most valuable type-strain genomes for metagenomic binning, comparative biology and taxonomic classification.</title>
        <authorList>
            <person name="Goeker M."/>
        </authorList>
    </citation>
    <scope>NUCLEOTIDE SEQUENCE [LARGE SCALE GENOMIC DNA]</scope>
    <source>
        <strain evidence="8 9">DSM 41954</strain>
    </source>
</reference>
<feature type="transmembrane region" description="Helical" evidence="6">
    <location>
        <begin position="76"/>
        <end position="104"/>
    </location>
</feature>
<name>A0A060ZG41_9ACTN</name>
<evidence type="ECO:0000256" key="3">
    <source>
        <dbReference type="ARBA" id="ARBA00022692"/>
    </source>
</evidence>
<feature type="transmembrane region" description="Helical" evidence="6">
    <location>
        <begin position="288"/>
        <end position="307"/>
    </location>
</feature>
<feature type="transmembrane region" description="Helical" evidence="6">
    <location>
        <begin position="263"/>
        <end position="281"/>
    </location>
</feature>
<feature type="transmembrane region" description="Helical" evidence="6">
    <location>
        <begin position="232"/>
        <end position="251"/>
    </location>
</feature>
<evidence type="ECO:0000256" key="2">
    <source>
        <dbReference type="ARBA" id="ARBA00022475"/>
    </source>
</evidence>
<dbReference type="InterPro" id="IPR001851">
    <property type="entry name" value="ABC_transp_permease"/>
</dbReference>
<dbReference type="EMBL" id="JAGGLR010000009">
    <property type="protein sequence ID" value="MBP2062698.1"/>
    <property type="molecule type" value="Genomic_DNA"/>
</dbReference>
<dbReference type="PANTHER" id="PTHR32196:SF72">
    <property type="entry name" value="RIBOSE IMPORT PERMEASE PROTEIN RBSC"/>
    <property type="match status" value="1"/>
</dbReference>
<dbReference type="Pfam" id="PF02653">
    <property type="entry name" value="BPD_transp_2"/>
    <property type="match status" value="1"/>
</dbReference>
<dbReference type="PANTHER" id="PTHR32196">
    <property type="entry name" value="ABC TRANSPORTER PERMEASE PROTEIN YPHD-RELATED-RELATED"/>
    <property type="match status" value="1"/>
</dbReference>
<accession>A0A060ZG41</accession>
<comment type="subcellular location">
    <subcellularLocation>
        <location evidence="1">Cell membrane</location>
        <topology evidence="1">Multi-pass membrane protein</topology>
    </subcellularLocation>
</comment>
<dbReference type="GO" id="GO:0005886">
    <property type="term" value="C:plasma membrane"/>
    <property type="evidence" value="ECO:0007669"/>
    <property type="project" value="UniProtKB-SubCell"/>
</dbReference>
<keyword evidence="3 6" id="KW-0812">Transmembrane</keyword>
<feature type="transmembrane region" description="Helical" evidence="6">
    <location>
        <begin position="39"/>
        <end position="64"/>
    </location>
</feature>
<gene>
    <name evidence="8" type="ORF">J2Z30_003717</name>
    <name evidence="7" type="ORF">SIRAN1710</name>
</gene>
<feature type="transmembrane region" description="Helical" evidence="6">
    <location>
        <begin position="142"/>
        <end position="162"/>
    </location>
</feature>
<evidence type="ECO:0000256" key="6">
    <source>
        <dbReference type="SAM" id="Phobius"/>
    </source>
</evidence>
<organism evidence="7">
    <name type="scientific">Streptomyces iranensis</name>
    <dbReference type="NCBI Taxonomy" id="576784"/>
    <lineage>
        <taxon>Bacteria</taxon>
        <taxon>Bacillati</taxon>
        <taxon>Actinomycetota</taxon>
        <taxon>Actinomycetes</taxon>
        <taxon>Kitasatosporales</taxon>
        <taxon>Streptomycetaceae</taxon>
        <taxon>Streptomyces</taxon>
        <taxon>Streptomyces violaceusniger group</taxon>
    </lineage>
</organism>
<feature type="transmembrane region" description="Helical" evidence="6">
    <location>
        <begin position="116"/>
        <end position="135"/>
    </location>
</feature>
<proteinExistence type="predicted"/>
<dbReference type="CDD" id="cd06579">
    <property type="entry name" value="TM_PBP1_transp_AraH_like"/>
    <property type="match status" value="1"/>
</dbReference>
<dbReference type="GO" id="GO:0022857">
    <property type="term" value="F:transmembrane transporter activity"/>
    <property type="evidence" value="ECO:0007669"/>
    <property type="project" value="InterPro"/>
</dbReference>
<keyword evidence="2" id="KW-1003">Cell membrane</keyword>
<evidence type="ECO:0000313" key="7">
    <source>
        <dbReference type="EMBL" id="CDR04548.1"/>
    </source>
</evidence>
<dbReference type="AlphaFoldDB" id="A0A060ZG41"/>
<dbReference type="RefSeq" id="WP_209468730.1">
    <property type="nucleotide sequence ID" value="NZ_BAABDR010000025.1"/>
</dbReference>
<dbReference type="HOGENOM" id="CLU_028880_2_2_11"/>
<keyword evidence="4 6" id="KW-1133">Transmembrane helix</keyword>
<protein>
    <submittedName>
        <fullName evidence="7">ABC-type transporter, integral membrane subunit</fullName>
    </submittedName>
    <submittedName>
        <fullName evidence="8">Ribose transport system permease protein</fullName>
    </submittedName>
</protein>
<evidence type="ECO:0000256" key="1">
    <source>
        <dbReference type="ARBA" id="ARBA00004651"/>
    </source>
</evidence>